<sequence length="814" mass="90742">MRLMEQEILLQDRPHVLRAKHYFVIVAILLSSAPSKIADQIDRAGKVSPFLSVFCAKNGNSKMAAVCPQTPAPAPEKTFSNYLHEVEKYPEVGYYFSRTSEMLERRYGVAVSFMWAYSFFNWPSLIGCCVQVKDYVLAELPVGWLESTVLCTNADINCTLVVCCHSGRRRLGQRLPGGVKHRVDQLLNSLLISVRRYEVLLASDAILVACAVGVRGISSYFTSVFVRILCADEQNLHGRAIFIRLVFSTTSQEHDSAVTKTLLAIELLFLYLNITPHLGNIADGGAIGAGAAPPECTRPVRLYCRIGRPPDILVHWVGLSPVCVIDRGPANFALLFYSGLDFTVLYVKEPASFLHWLLHRCEVTPFLTELLVIGAHNCEVFMCLPSLCSLRYELQTRKSCAVILCLHVSAHLSKSGHERCPSSNIASTTGGRPPQARTCLPKCDYVNYLGHTPSLHYVVTENTKHETSTKNELRVAVVKIYEENCSERSAGLSGSSAIPSKVNVYFGGGSVTECYAKLDSRTVKFRMLSSHPRYRIDCKTTYVIYCECELTQDVVIFMATTPYLSIFGSLHQHHHGDPGSIPGGFTPGFSPVRIVLDDAACLRIFSGRSRSPRPCIPAPLHPRVSFHVVSGDDGHLRAPAGKPVSRTVWPRPGLTPHSSNSAPITEHIAIVCPVLARFSQKRSDFTSMQQPVEKRRRLLYIHVTTETPHSKRVGAMCRHECFSRKDYWSRAILQYPIVRDHDFLWSLAECLRGKTCSYLTGPIVIKYSDTERPRFADIHLRHWSLNTSMLRGVCTCALKVKKRGSNTGDTNTHA</sequence>
<evidence type="ECO:0000313" key="3">
    <source>
        <dbReference type="Proteomes" id="UP001159363"/>
    </source>
</evidence>
<evidence type="ECO:0000313" key="2">
    <source>
        <dbReference type="EMBL" id="KAJ8879903.1"/>
    </source>
</evidence>
<keyword evidence="3" id="KW-1185">Reference proteome</keyword>
<gene>
    <name evidence="2" type="ORF">PR048_020523</name>
</gene>
<feature type="compositionally biased region" description="Polar residues" evidence="1">
    <location>
        <begin position="421"/>
        <end position="430"/>
    </location>
</feature>
<name>A0ABQ9H6H7_9NEOP</name>
<evidence type="ECO:0000256" key="1">
    <source>
        <dbReference type="SAM" id="MobiDB-lite"/>
    </source>
</evidence>
<reference evidence="2 3" key="1">
    <citation type="submission" date="2023-02" db="EMBL/GenBank/DDBJ databases">
        <title>LHISI_Scaffold_Assembly.</title>
        <authorList>
            <person name="Stuart O.P."/>
            <person name="Cleave R."/>
            <person name="Magrath M.J.L."/>
            <person name="Mikheyev A.S."/>
        </authorList>
    </citation>
    <scope>NUCLEOTIDE SEQUENCE [LARGE SCALE GENOMIC DNA]</scope>
    <source>
        <strain evidence="2">Daus_M_001</strain>
        <tissue evidence="2">Leg muscle</tissue>
    </source>
</reference>
<proteinExistence type="predicted"/>
<organism evidence="2 3">
    <name type="scientific">Dryococelus australis</name>
    <dbReference type="NCBI Taxonomy" id="614101"/>
    <lineage>
        <taxon>Eukaryota</taxon>
        <taxon>Metazoa</taxon>
        <taxon>Ecdysozoa</taxon>
        <taxon>Arthropoda</taxon>
        <taxon>Hexapoda</taxon>
        <taxon>Insecta</taxon>
        <taxon>Pterygota</taxon>
        <taxon>Neoptera</taxon>
        <taxon>Polyneoptera</taxon>
        <taxon>Phasmatodea</taxon>
        <taxon>Verophasmatodea</taxon>
        <taxon>Anareolatae</taxon>
        <taxon>Phasmatidae</taxon>
        <taxon>Eurycanthinae</taxon>
        <taxon>Dryococelus</taxon>
    </lineage>
</organism>
<dbReference type="Proteomes" id="UP001159363">
    <property type="component" value="Chromosome 6"/>
</dbReference>
<dbReference type="EMBL" id="JARBHB010000007">
    <property type="protein sequence ID" value="KAJ8879903.1"/>
    <property type="molecule type" value="Genomic_DNA"/>
</dbReference>
<feature type="region of interest" description="Disordered" evidence="1">
    <location>
        <begin position="415"/>
        <end position="434"/>
    </location>
</feature>
<comment type="caution">
    <text evidence="2">The sequence shown here is derived from an EMBL/GenBank/DDBJ whole genome shotgun (WGS) entry which is preliminary data.</text>
</comment>
<accession>A0ABQ9H6H7</accession>
<protein>
    <submittedName>
        <fullName evidence="2">Uncharacterized protein</fullName>
    </submittedName>
</protein>